<sequence>MLSRGDLSLVLSVLNGRAGGSQAMPDGRTPRPGGWNRFVLEVTSLERVVEELRRASARFRNDIIVGVGGEQTLLDGPSSDPFELFEQTPLEAKP</sequence>
<comment type="caution">
    <text evidence="2">The sequence shown here is derived from an EMBL/GenBank/DDBJ whole genome shotgun (WGS) entry which is preliminary data.</text>
</comment>
<dbReference type="EMBL" id="JBHSKG010000003">
    <property type="protein sequence ID" value="MFC5138269.1"/>
    <property type="molecule type" value="Genomic_DNA"/>
</dbReference>
<proteinExistence type="predicted"/>
<feature type="region of interest" description="Disordered" evidence="1">
    <location>
        <begin position="75"/>
        <end position="94"/>
    </location>
</feature>
<organism evidence="2 3">
    <name type="scientific">Actinomycetospora rhizophila</name>
    <dbReference type="NCBI Taxonomy" id="1416876"/>
    <lineage>
        <taxon>Bacteria</taxon>
        <taxon>Bacillati</taxon>
        <taxon>Actinomycetota</taxon>
        <taxon>Actinomycetes</taxon>
        <taxon>Pseudonocardiales</taxon>
        <taxon>Pseudonocardiaceae</taxon>
        <taxon>Actinomycetospora</taxon>
    </lineage>
</organism>
<reference evidence="3" key="1">
    <citation type="journal article" date="2019" name="Int. J. Syst. Evol. Microbiol.">
        <title>The Global Catalogue of Microorganisms (GCM) 10K type strain sequencing project: providing services to taxonomists for standard genome sequencing and annotation.</title>
        <authorList>
            <consortium name="The Broad Institute Genomics Platform"/>
            <consortium name="The Broad Institute Genome Sequencing Center for Infectious Disease"/>
            <person name="Wu L."/>
            <person name="Ma J."/>
        </authorList>
    </citation>
    <scope>NUCLEOTIDE SEQUENCE [LARGE SCALE GENOMIC DNA]</scope>
    <source>
        <strain evidence="3">XZYJ18</strain>
    </source>
</reference>
<keyword evidence="3" id="KW-1185">Reference proteome</keyword>
<evidence type="ECO:0000313" key="3">
    <source>
        <dbReference type="Proteomes" id="UP001596175"/>
    </source>
</evidence>
<dbReference type="InterPro" id="IPR029068">
    <property type="entry name" value="Glyas_Bleomycin-R_OHBP_Dase"/>
</dbReference>
<dbReference type="RefSeq" id="WP_378020481.1">
    <property type="nucleotide sequence ID" value="NZ_JBHSKG010000003.1"/>
</dbReference>
<protein>
    <submittedName>
        <fullName evidence="2">Uncharacterized protein</fullName>
    </submittedName>
</protein>
<dbReference type="SUPFAM" id="SSF54593">
    <property type="entry name" value="Glyoxalase/Bleomycin resistance protein/Dihydroxybiphenyl dioxygenase"/>
    <property type="match status" value="1"/>
</dbReference>
<gene>
    <name evidence="2" type="ORF">ACFPK1_08510</name>
</gene>
<accession>A0ABV9ZFN8</accession>
<name>A0ABV9ZFN8_9PSEU</name>
<evidence type="ECO:0000256" key="1">
    <source>
        <dbReference type="SAM" id="MobiDB-lite"/>
    </source>
</evidence>
<dbReference type="Proteomes" id="UP001596175">
    <property type="component" value="Unassembled WGS sequence"/>
</dbReference>
<dbReference type="Gene3D" id="3.10.180.10">
    <property type="entry name" value="2,3-Dihydroxybiphenyl 1,2-Dioxygenase, domain 1"/>
    <property type="match status" value="1"/>
</dbReference>
<evidence type="ECO:0000313" key="2">
    <source>
        <dbReference type="EMBL" id="MFC5138269.1"/>
    </source>
</evidence>